<dbReference type="InterPro" id="IPR036397">
    <property type="entry name" value="RNaseH_sf"/>
</dbReference>
<feature type="domain" description="HTH IS408-type" evidence="3">
    <location>
        <begin position="11"/>
        <end position="93"/>
    </location>
</feature>
<comment type="similarity">
    <text evidence="1">Belongs to the transposase IS21/IS408/IS1162 family.</text>
</comment>
<dbReference type="RefSeq" id="WP_140797791.1">
    <property type="nucleotide sequence ID" value="NZ_CP017173.1"/>
</dbReference>
<dbReference type="GO" id="GO:0015074">
    <property type="term" value="P:DNA integration"/>
    <property type="evidence" value="ECO:0007669"/>
    <property type="project" value="InterPro"/>
</dbReference>
<feature type="region of interest" description="Disordered" evidence="2">
    <location>
        <begin position="487"/>
        <end position="512"/>
    </location>
</feature>
<dbReference type="AlphaFoldDB" id="A0AAE6FYE9"/>
<dbReference type="PROSITE" id="PS50994">
    <property type="entry name" value="INTEGRASE"/>
    <property type="match status" value="1"/>
</dbReference>
<protein>
    <submittedName>
        <fullName evidence="5">IS21 family transposase</fullName>
    </submittedName>
</protein>
<dbReference type="NCBIfam" id="NF033546">
    <property type="entry name" value="transpos_IS21"/>
    <property type="match status" value="1"/>
</dbReference>
<dbReference type="InterPro" id="IPR054353">
    <property type="entry name" value="IstA-like_C"/>
</dbReference>
<organism evidence="5 6">
    <name type="scientific">Myxococcus xanthus</name>
    <dbReference type="NCBI Taxonomy" id="34"/>
    <lineage>
        <taxon>Bacteria</taxon>
        <taxon>Pseudomonadati</taxon>
        <taxon>Myxococcota</taxon>
        <taxon>Myxococcia</taxon>
        <taxon>Myxococcales</taxon>
        <taxon>Cystobacterineae</taxon>
        <taxon>Myxococcaceae</taxon>
        <taxon>Myxococcus</taxon>
    </lineage>
</organism>
<evidence type="ECO:0000256" key="2">
    <source>
        <dbReference type="SAM" id="MobiDB-lite"/>
    </source>
</evidence>
<dbReference type="Pfam" id="PF22483">
    <property type="entry name" value="Mu-transpos_C_2"/>
    <property type="match status" value="1"/>
</dbReference>
<dbReference type="InterPro" id="IPR001584">
    <property type="entry name" value="Integrase_cat-core"/>
</dbReference>
<dbReference type="Gene3D" id="1.10.10.10">
    <property type="entry name" value="Winged helix-like DNA-binding domain superfamily/Winged helix DNA-binding domain"/>
    <property type="match status" value="1"/>
</dbReference>
<dbReference type="PROSITE" id="PS50532">
    <property type="entry name" value="HTH_IS408"/>
    <property type="match status" value="1"/>
</dbReference>
<evidence type="ECO:0000259" key="3">
    <source>
        <dbReference type="PROSITE" id="PS50532"/>
    </source>
</evidence>
<feature type="domain" description="Integrase catalytic" evidence="4">
    <location>
        <begin position="137"/>
        <end position="316"/>
    </location>
</feature>
<dbReference type="InterPro" id="IPR012337">
    <property type="entry name" value="RNaseH-like_sf"/>
</dbReference>
<name>A0AAE6FYE9_MYXXA</name>
<proteinExistence type="inferred from homology"/>
<feature type="compositionally biased region" description="Basic and acidic residues" evidence="2">
    <location>
        <begin position="487"/>
        <end position="497"/>
    </location>
</feature>
<dbReference type="GO" id="GO:0003676">
    <property type="term" value="F:nucleic acid binding"/>
    <property type="evidence" value="ECO:0007669"/>
    <property type="project" value="InterPro"/>
</dbReference>
<dbReference type="InterPro" id="IPR036388">
    <property type="entry name" value="WH-like_DNA-bd_sf"/>
</dbReference>
<reference evidence="5 6" key="1">
    <citation type="journal article" date="2019" name="Science">
        <title>Social genes are selection hotspots in kin groups of a soil microbe.</title>
        <authorList>
            <person name="Wielgoss S."/>
            <person name="Wolfensberger R."/>
            <person name="Sun L."/>
            <person name="Fiegna F."/>
            <person name="Velicer G.J."/>
        </authorList>
    </citation>
    <scope>NUCLEOTIDE SEQUENCE [LARGE SCALE GENOMIC DNA]</scope>
    <source>
        <strain evidence="5 6">MC3.5.9c15</strain>
    </source>
</reference>
<dbReference type="EMBL" id="CP017174">
    <property type="protein sequence ID" value="QDE67336.1"/>
    <property type="molecule type" value="Genomic_DNA"/>
</dbReference>
<dbReference type="SUPFAM" id="SSF53098">
    <property type="entry name" value="Ribonuclease H-like"/>
    <property type="match status" value="1"/>
</dbReference>
<evidence type="ECO:0000313" key="6">
    <source>
        <dbReference type="Proteomes" id="UP000320179"/>
    </source>
</evidence>
<dbReference type="InterPro" id="IPR017895">
    <property type="entry name" value="HTH_IS408/IS1162_type"/>
</dbReference>
<gene>
    <name evidence="5" type="ORF">BHS09_10240</name>
</gene>
<evidence type="ECO:0000256" key="1">
    <source>
        <dbReference type="ARBA" id="ARBA00009277"/>
    </source>
</evidence>
<evidence type="ECO:0000259" key="4">
    <source>
        <dbReference type="PROSITE" id="PS50994"/>
    </source>
</evidence>
<accession>A0AAE6FYE9</accession>
<sequence>MAQERLAVRKLREVLRLRFASKLSTRNIATSLGIGNGTVCEYLGRARIAGVGGWPLPAELDDDGALTALFFPDEGKAIAHRPEPDWAQVHRELKRKGVTKLLLWEEYLAANPGGYQYSQFCERYGRWQSVLGVTMRQEHRAGEKLFVDFSGDGVEVVDGDSGEVRVAKLFVATLGASSYTYVEPVYSEGLATWVGCHVRAMAFFGGVPELVVPDNLKSGVTRAHRYEPEENPTYANLARHYGFAILPARPRRPRDKAKVEAAVLVAERWILAVLRNRRFSGLHEVREAIRPLLEKLNERPMRHVGRSRRQLYEELEKPVLKALPVHAYELAFWKKARVHPDYHVEVEGHLYSVPYSLAHKQVEARYTEGSVEVFLGGRRVASHVRKHAKGYTTLKEHMPTSHRAHAEWTPERLLTWAEKTGPSTAALVQGLMERKPHPEQGFRGALGVMRLKDKYGEARLEKACARAVRHRAYSYKSVAAILQHHLEDAREEREEKPPLPAHENVRGPHYYH</sequence>
<dbReference type="PANTHER" id="PTHR35004">
    <property type="entry name" value="TRANSPOSASE RV3428C-RELATED"/>
    <property type="match status" value="1"/>
</dbReference>
<dbReference type="Gene3D" id="3.30.420.10">
    <property type="entry name" value="Ribonuclease H-like superfamily/Ribonuclease H"/>
    <property type="match status" value="1"/>
</dbReference>
<dbReference type="PANTHER" id="PTHR35004:SF8">
    <property type="entry name" value="TRANSPOSASE RV3428C-RELATED"/>
    <property type="match status" value="1"/>
</dbReference>
<evidence type="ECO:0000313" key="5">
    <source>
        <dbReference type="EMBL" id="QDE67336.1"/>
    </source>
</evidence>
<dbReference type="Proteomes" id="UP000320179">
    <property type="component" value="Chromosome"/>
</dbReference>